<feature type="compositionally biased region" description="Low complexity" evidence="11">
    <location>
        <begin position="19"/>
        <end position="51"/>
    </location>
</feature>
<dbReference type="GO" id="GO:0000978">
    <property type="term" value="F:RNA polymerase II cis-regulatory region sequence-specific DNA binding"/>
    <property type="evidence" value="ECO:0007669"/>
    <property type="project" value="InterPro"/>
</dbReference>
<evidence type="ECO:0000256" key="7">
    <source>
        <dbReference type="ARBA" id="ARBA00023015"/>
    </source>
</evidence>
<evidence type="ECO:0000256" key="5">
    <source>
        <dbReference type="ARBA" id="ARBA00022771"/>
    </source>
</evidence>
<dbReference type="STRING" id="321146.A0A139HI36"/>
<feature type="compositionally biased region" description="Polar residues" evidence="11">
    <location>
        <begin position="989"/>
        <end position="1013"/>
    </location>
</feature>
<keyword evidence="5 10" id="KW-0863">Zinc-finger</keyword>
<dbReference type="SMART" id="SM00355">
    <property type="entry name" value="ZnF_C2H2"/>
    <property type="match status" value="2"/>
</dbReference>
<dbReference type="PROSITE" id="PS00028">
    <property type="entry name" value="ZINC_FINGER_C2H2_1"/>
    <property type="match status" value="2"/>
</dbReference>
<keyword evidence="14" id="KW-1185">Reference proteome</keyword>
<keyword evidence="3" id="KW-0479">Metal-binding</keyword>
<dbReference type="PANTHER" id="PTHR40626">
    <property type="entry name" value="MIP31509P"/>
    <property type="match status" value="1"/>
</dbReference>
<dbReference type="SUPFAM" id="SSF57667">
    <property type="entry name" value="beta-beta-alpha zinc fingers"/>
    <property type="match status" value="1"/>
</dbReference>
<dbReference type="OrthoDB" id="6077919at2759"/>
<feature type="region of interest" description="Disordered" evidence="11">
    <location>
        <begin position="962"/>
        <end position="1017"/>
    </location>
</feature>
<feature type="domain" description="C2H2-type" evidence="12">
    <location>
        <begin position="63"/>
        <end position="90"/>
    </location>
</feature>
<dbReference type="Gene3D" id="3.30.160.60">
    <property type="entry name" value="Classic Zinc Finger"/>
    <property type="match status" value="2"/>
</dbReference>
<feature type="region of interest" description="Disordered" evidence="11">
    <location>
        <begin position="381"/>
        <end position="480"/>
    </location>
</feature>
<evidence type="ECO:0000256" key="9">
    <source>
        <dbReference type="ARBA" id="ARBA00023242"/>
    </source>
</evidence>
<feature type="compositionally biased region" description="Polar residues" evidence="11">
    <location>
        <begin position="700"/>
        <end position="735"/>
    </location>
</feature>
<dbReference type="FunFam" id="3.30.160.60:FF:000446">
    <property type="entry name" value="Zinc finger protein"/>
    <property type="match status" value="1"/>
</dbReference>
<dbReference type="Proteomes" id="UP000070133">
    <property type="component" value="Unassembled WGS sequence"/>
</dbReference>
<dbReference type="Pfam" id="PF00096">
    <property type="entry name" value="zf-C2H2"/>
    <property type="match status" value="2"/>
</dbReference>
<evidence type="ECO:0000313" key="14">
    <source>
        <dbReference type="Proteomes" id="UP000070133"/>
    </source>
</evidence>
<feature type="compositionally biased region" description="Polar residues" evidence="11">
    <location>
        <begin position="396"/>
        <end position="412"/>
    </location>
</feature>
<dbReference type="PROSITE" id="PS50157">
    <property type="entry name" value="ZINC_FINGER_C2H2_2"/>
    <property type="match status" value="2"/>
</dbReference>
<proteinExistence type="inferred from homology"/>
<keyword evidence="4" id="KW-0677">Repeat</keyword>
<dbReference type="EMBL" id="LFZN01000045">
    <property type="protein sequence ID" value="KXT02131.1"/>
    <property type="molecule type" value="Genomic_DNA"/>
</dbReference>
<dbReference type="AlphaFoldDB" id="A0A139HI36"/>
<dbReference type="InterPro" id="IPR051059">
    <property type="entry name" value="VerF-like"/>
</dbReference>
<gene>
    <name evidence="13" type="ORF">AC578_5933</name>
</gene>
<evidence type="ECO:0000256" key="6">
    <source>
        <dbReference type="ARBA" id="ARBA00022833"/>
    </source>
</evidence>
<evidence type="ECO:0000256" key="8">
    <source>
        <dbReference type="ARBA" id="ARBA00023163"/>
    </source>
</evidence>
<keyword evidence="7" id="KW-0805">Transcription regulation</keyword>
<dbReference type="InterPro" id="IPR013087">
    <property type="entry name" value="Znf_C2H2_type"/>
</dbReference>
<feature type="region of interest" description="Disordered" evidence="11">
    <location>
        <begin position="696"/>
        <end position="735"/>
    </location>
</feature>
<keyword evidence="6" id="KW-0862">Zinc</keyword>
<dbReference type="CDD" id="cd12148">
    <property type="entry name" value="fungal_TF_MHR"/>
    <property type="match status" value="1"/>
</dbReference>
<feature type="compositionally biased region" description="Polar residues" evidence="11">
    <location>
        <begin position="523"/>
        <end position="534"/>
    </location>
</feature>
<evidence type="ECO:0000256" key="4">
    <source>
        <dbReference type="ARBA" id="ARBA00022737"/>
    </source>
</evidence>
<keyword evidence="8" id="KW-0804">Transcription</keyword>
<evidence type="ECO:0000256" key="3">
    <source>
        <dbReference type="ARBA" id="ARBA00022723"/>
    </source>
</evidence>
<accession>A0A139HI36</accession>
<feature type="compositionally biased region" description="Low complexity" evidence="11">
    <location>
        <begin position="417"/>
        <end position="430"/>
    </location>
</feature>
<evidence type="ECO:0000256" key="1">
    <source>
        <dbReference type="ARBA" id="ARBA00004123"/>
    </source>
</evidence>
<feature type="domain" description="C2H2-type" evidence="12">
    <location>
        <begin position="91"/>
        <end position="119"/>
    </location>
</feature>
<evidence type="ECO:0000256" key="10">
    <source>
        <dbReference type="PROSITE-ProRule" id="PRU00042"/>
    </source>
</evidence>
<sequence>MQPEAIVKQEPDSESPGSTTKAANPPAANAANATTNGKAGNANQNGATNGNFPPPKTDKPRPHVCNTCGRSFARLEHLKRHERSHTKEKPFECPECTRCFARRDLLLRHQQKLHMTNPQTRPRQGRRESAAGTGANANGRVRKNSVANINVGGANGMASNNVRPRANTISHIDLSSLGLLDGHHGQINQMNPLGIGIGQHGLMGGLPGPGGYGYRGMSTAMGHHGNMHGLPKLDTQHINHLDVTSSLRTAPPQANFAGFDIDQLFTPHTTINPAALHFGSAGQISSSDMPFGIIPGTNQQVPIDDDFGWMRNWNMNMPNGQDNENAVEESSPSRISSGDSPADFDDSMVNSQNGIPIQNNFQWQQQDLSLHQTISNTSQGPFQLEALGSGLPNLDANGTISPSSLRDPTPTGNEYFHQAMMQHSAQQQTQPGQHEAAPGPGVNFFGNPVSNFGSNSPSISSSSMSNSARQSSVTSMSTDSITDSTRQALLNSLAQPSVFGGHTGRKYSQPSVSSPLSPAGGSRPSTQANGPTLPSTADIRRYIEAFMQYAHPHLPIAHLPTLSFDTIEAAASAPTPPQRGSPTSYAAHTAEKGGARCLILGMAAIGALYEYDHPASKDLFEAAKKMIQLYLEERRKADMSAAVNGSQAAGETPLWLVQAMLLTVIYGHHCGDRLAADIASNHIAALVSLARAANLAQPHHGSSPNGSPQTSEQNADTDMNGDGSNSQQEETDVQAQWIQWKDREERKRCFFAIFILSSILMIAYNQTPTIMNSEILLDLPCEEELYEAPSAEEWQKRGGLARAEATSVSFASALSTLLTANQRVGNDHAGSAYNSSNNGPGSGDVYGENDIRPSTFGCLVLINALHNYIWETRSRHRGREWTVQETESMVAHIQPALNAWQAAWKANDRHRLERPNAFGMGPLAADSIPLLDLAFVRLYLNLGRTAEAFWAREFDRMADELRCGGEPSQSNPSGAEVDADTGSKDGMGSPTTGEGRQSIMQRRVSRAQSADQTATRRERHLRKAAYYAADSLTIACTCSLTYLDPIAQELPIQSAICFFDCVQVLAEWATTIQERAGRYLGVLGRDTIDYTQVPAIMLLETEDVDLLRKIETICNVMEEKRVQQMNLLVMDTSNFNAPTAGMHNGVALSSCGYGSKILRVTAMMLEKAVIWPITHVMAKALETEAGYMDRRSEASCTSLPS</sequence>
<organism evidence="13 14">
    <name type="scientific">Pseudocercospora eumusae</name>
    <dbReference type="NCBI Taxonomy" id="321146"/>
    <lineage>
        <taxon>Eukaryota</taxon>
        <taxon>Fungi</taxon>
        <taxon>Dikarya</taxon>
        <taxon>Ascomycota</taxon>
        <taxon>Pezizomycotina</taxon>
        <taxon>Dothideomycetes</taxon>
        <taxon>Dothideomycetidae</taxon>
        <taxon>Mycosphaerellales</taxon>
        <taxon>Mycosphaerellaceae</taxon>
        <taxon>Pseudocercospora</taxon>
    </lineage>
</organism>
<feature type="region of interest" description="Disordered" evidence="11">
    <location>
        <begin position="112"/>
        <end position="138"/>
    </location>
</feature>
<protein>
    <recommendedName>
        <fullName evidence="12">C2H2-type domain-containing protein</fullName>
    </recommendedName>
</protein>
<feature type="region of interest" description="Disordered" evidence="11">
    <location>
        <begin position="314"/>
        <end position="354"/>
    </location>
</feature>
<comment type="caution">
    <text evidence="13">The sequence shown here is derived from an EMBL/GenBank/DDBJ whole genome shotgun (WGS) entry which is preliminary data.</text>
</comment>
<comment type="subcellular location">
    <subcellularLocation>
        <location evidence="1">Nucleus</location>
    </subcellularLocation>
</comment>
<evidence type="ECO:0000256" key="11">
    <source>
        <dbReference type="SAM" id="MobiDB-lite"/>
    </source>
</evidence>
<keyword evidence="9" id="KW-0539">Nucleus</keyword>
<evidence type="ECO:0000259" key="12">
    <source>
        <dbReference type="PROSITE" id="PS50157"/>
    </source>
</evidence>
<feature type="region of interest" description="Disordered" evidence="11">
    <location>
        <begin position="1"/>
        <end position="65"/>
    </location>
</feature>
<comment type="similarity">
    <text evidence="2">Belongs to the krueppel C2H2-type zinc-finger protein family.</text>
</comment>
<dbReference type="Pfam" id="PF04082">
    <property type="entry name" value="Fungal_trans"/>
    <property type="match status" value="1"/>
</dbReference>
<evidence type="ECO:0000313" key="13">
    <source>
        <dbReference type="EMBL" id="KXT02131.1"/>
    </source>
</evidence>
<dbReference type="GO" id="GO:0006351">
    <property type="term" value="P:DNA-templated transcription"/>
    <property type="evidence" value="ECO:0007669"/>
    <property type="project" value="InterPro"/>
</dbReference>
<dbReference type="InterPro" id="IPR036236">
    <property type="entry name" value="Znf_C2H2_sf"/>
</dbReference>
<reference evidence="13 14" key="1">
    <citation type="submission" date="2015-07" db="EMBL/GenBank/DDBJ databases">
        <title>Comparative genomics of the Sigatoka disease complex on banana suggests a link between parallel evolutionary changes in Pseudocercospora fijiensis and Pseudocercospora eumusae and increased virulence on the banana host.</title>
        <authorList>
            <person name="Chang T.-C."/>
            <person name="Salvucci A."/>
            <person name="Crous P.W."/>
            <person name="Stergiopoulos I."/>
        </authorList>
    </citation>
    <scope>NUCLEOTIDE SEQUENCE [LARGE SCALE GENOMIC DNA]</scope>
    <source>
        <strain evidence="13 14">CBS 114824</strain>
    </source>
</reference>
<dbReference type="PANTHER" id="PTHR40626:SF13">
    <property type="entry name" value="RESPIRATION FACTOR 2-RELATED"/>
    <property type="match status" value="1"/>
</dbReference>
<dbReference type="GO" id="GO:0000785">
    <property type="term" value="C:chromatin"/>
    <property type="evidence" value="ECO:0007669"/>
    <property type="project" value="TreeGrafter"/>
</dbReference>
<dbReference type="GO" id="GO:0000981">
    <property type="term" value="F:DNA-binding transcription factor activity, RNA polymerase II-specific"/>
    <property type="evidence" value="ECO:0007669"/>
    <property type="project" value="InterPro"/>
</dbReference>
<dbReference type="GO" id="GO:0008270">
    <property type="term" value="F:zinc ion binding"/>
    <property type="evidence" value="ECO:0007669"/>
    <property type="project" value="UniProtKB-KW"/>
</dbReference>
<name>A0A139HI36_9PEZI</name>
<feature type="compositionally biased region" description="Polar residues" evidence="11">
    <location>
        <begin position="506"/>
        <end position="516"/>
    </location>
</feature>
<feature type="region of interest" description="Disordered" evidence="11">
    <location>
        <begin position="496"/>
        <end position="534"/>
    </location>
</feature>
<feature type="compositionally biased region" description="Low complexity" evidence="11">
    <location>
        <begin position="330"/>
        <end position="340"/>
    </location>
</feature>
<evidence type="ECO:0000256" key="2">
    <source>
        <dbReference type="ARBA" id="ARBA00006991"/>
    </source>
</evidence>
<feature type="compositionally biased region" description="Polar residues" evidence="11">
    <location>
        <begin position="113"/>
        <end position="122"/>
    </location>
</feature>
<feature type="compositionally biased region" description="Low complexity" evidence="11">
    <location>
        <begin position="450"/>
        <end position="480"/>
    </location>
</feature>
<dbReference type="GO" id="GO:0005634">
    <property type="term" value="C:nucleus"/>
    <property type="evidence" value="ECO:0007669"/>
    <property type="project" value="UniProtKB-SubCell"/>
</dbReference>
<feature type="compositionally biased region" description="Polar residues" evidence="11">
    <location>
        <begin position="314"/>
        <end position="324"/>
    </location>
</feature>
<dbReference type="InterPro" id="IPR007219">
    <property type="entry name" value="XnlR_reg_dom"/>
</dbReference>
<dbReference type="FunFam" id="3.30.160.60:FF:000761">
    <property type="entry name" value="Zinc finger protein 449"/>
    <property type="match status" value="1"/>
</dbReference>